<reference evidence="3" key="1">
    <citation type="submission" date="2016-10" db="EMBL/GenBank/DDBJ databases">
        <authorList>
            <person name="de Groot N.N."/>
        </authorList>
    </citation>
    <scope>NUCLEOTIDE SEQUENCE [LARGE SCALE GENOMIC DNA]</scope>
    <source>
        <strain evidence="3">DSM 15758</strain>
    </source>
</reference>
<dbReference type="EMBL" id="FMWB01000026">
    <property type="protein sequence ID" value="SCZ48528.1"/>
    <property type="molecule type" value="Genomic_DNA"/>
</dbReference>
<comment type="caution">
    <text evidence="2">The sequence shown here is derived from an EMBL/GenBank/DDBJ whole genome shotgun (WGS) entry which is preliminary data.</text>
</comment>
<dbReference type="AlphaFoldDB" id="A0A1G5PGP4"/>
<dbReference type="RefSeq" id="WP_074585244.1">
    <property type="nucleotide sequence ID" value="NZ_FMWB01000026.1"/>
</dbReference>
<gene>
    <name evidence="2" type="ORF">SAMN05216279_12648</name>
</gene>
<proteinExistence type="predicted"/>
<feature type="transmembrane region" description="Helical" evidence="1">
    <location>
        <begin position="33"/>
        <end position="51"/>
    </location>
</feature>
<keyword evidence="1" id="KW-0472">Membrane</keyword>
<evidence type="ECO:0000256" key="1">
    <source>
        <dbReference type="SAM" id="Phobius"/>
    </source>
</evidence>
<organism evidence="2 3">
    <name type="scientific">Pseudomonas oryzihabitans</name>
    <dbReference type="NCBI Taxonomy" id="47885"/>
    <lineage>
        <taxon>Bacteria</taxon>
        <taxon>Pseudomonadati</taxon>
        <taxon>Pseudomonadota</taxon>
        <taxon>Gammaproteobacteria</taxon>
        <taxon>Pseudomonadales</taxon>
        <taxon>Pseudomonadaceae</taxon>
        <taxon>Pseudomonas</taxon>
    </lineage>
</organism>
<evidence type="ECO:0000313" key="3">
    <source>
        <dbReference type="Proteomes" id="UP000183046"/>
    </source>
</evidence>
<evidence type="ECO:0000313" key="2">
    <source>
        <dbReference type="EMBL" id="SCZ48528.1"/>
    </source>
</evidence>
<keyword evidence="1" id="KW-0812">Transmembrane</keyword>
<keyword evidence="1" id="KW-1133">Transmembrane helix</keyword>
<dbReference type="Proteomes" id="UP000183046">
    <property type="component" value="Unassembled WGS sequence"/>
</dbReference>
<sequence>MPLLRFLALLFVFAGLLASSLLAVGLLVLVLRFWPLALAIALALTLFGGLLRRSGTAFSTPSTTA</sequence>
<accession>A0A1G5PGP4</accession>
<name>A0A1G5PGP4_9PSED</name>
<protein>
    <submittedName>
        <fullName evidence="2">Uncharacterized protein</fullName>
    </submittedName>
</protein>